<dbReference type="InterPro" id="IPR025855">
    <property type="entry name" value="Replic_Relax"/>
</dbReference>
<accession>A0A6C2U0Z0</accession>
<organism evidence="1 2">
    <name type="scientific">Pontiella desulfatans</name>
    <dbReference type="NCBI Taxonomy" id="2750659"/>
    <lineage>
        <taxon>Bacteria</taxon>
        <taxon>Pseudomonadati</taxon>
        <taxon>Kiritimatiellota</taxon>
        <taxon>Kiritimatiellia</taxon>
        <taxon>Kiritimatiellales</taxon>
        <taxon>Pontiellaceae</taxon>
        <taxon>Pontiella</taxon>
    </lineage>
</organism>
<name>A0A6C2U0Z0_PONDE</name>
<evidence type="ECO:0000313" key="2">
    <source>
        <dbReference type="Proteomes" id="UP000366872"/>
    </source>
</evidence>
<gene>
    <name evidence="1" type="ORF">PDESU_02046</name>
</gene>
<dbReference type="Proteomes" id="UP000366872">
    <property type="component" value="Unassembled WGS sequence"/>
</dbReference>
<protein>
    <submittedName>
        <fullName evidence="1">Uncharacterized protein</fullName>
    </submittedName>
</protein>
<evidence type="ECO:0000313" key="1">
    <source>
        <dbReference type="EMBL" id="VGO13489.1"/>
    </source>
</evidence>
<sequence>MPADKDINLMVVAAELRVSTPIQLAQFLDTSEQMVRRRTRRLAADGLLNIGSRGIGRRRGRPENLFSVTESGVQFLKEHGRLDACVKPSSVTDSGIGTLIDHQVMLNSVRCALEQTVRLKPELTLRFISSTSPSHVKKTGAPIISDHVESADGESFSFTPDAVFCLTDTTQDKGLLFFMEIDMGTERVAARKSKAISDVRRKVLVYRTYLGRNGYKRYEDPNWFNRKLLGFRVLLVTSSTPRLESLCTLTREMAPSDFVWLTCDALLIDSGLDAPVWHGGGEESPYSIMGANREVESWKSV</sequence>
<reference evidence="1 2" key="1">
    <citation type="submission" date="2019-04" db="EMBL/GenBank/DDBJ databases">
        <authorList>
            <person name="Van Vliet M D."/>
        </authorList>
    </citation>
    <scope>NUCLEOTIDE SEQUENCE [LARGE SCALE GENOMIC DNA]</scope>
    <source>
        <strain evidence="1 2">F1</strain>
    </source>
</reference>
<dbReference type="AlphaFoldDB" id="A0A6C2U0Z0"/>
<dbReference type="InterPro" id="IPR036388">
    <property type="entry name" value="WH-like_DNA-bd_sf"/>
</dbReference>
<keyword evidence="2" id="KW-1185">Reference proteome</keyword>
<proteinExistence type="predicted"/>
<dbReference type="Pfam" id="PF13814">
    <property type="entry name" value="Replic_Relax"/>
    <property type="match status" value="1"/>
</dbReference>
<dbReference type="RefSeq" id="WP_136079058.1">
    <property type="nucleotide sequence ID" value="NZ_CAAHFG010000001.1"/>
</dbReference>
<dbReference type="Gene3D" id="1.10.10.10">
    <property type="entry name" value="Winged helix-like DNA-binding domain superfamily/Winged helix DNA-binding domain"/>
    <property type="match status" value="1"/>
</dbReference>
<dbReference type="EMBL" id="CAAHFG010000001">
    <property type="protein sequence ID" value="VGO13489.1"/>
    <property type="molecule type" value="Genomic_DNA"/>
</dbReference>